<evidence type="ECO:0008006" key="4">
    <source>
        <dbReference type="Google" id="ProtNLM"/>
    </source>
</evidence>
<accession>A0AAP2D7M6</accession>
<keyword evidence="3" id="KW-1185">Reference proteome</keyword>
<reference evidence="2 3" key="1">
    <citation type="submission" date="2021-05" db="EMBL/GenBank/DDBJ databases">
        <title>A Polyphasic approach of four new species of the genus Ohtaekwangia: Ohtaekwangia histidinii sp. nov., Ohtaekwangia cretensis sp. nov., Ohtaekwangia indiensis sp. nov., Ohtaekwangia reichenbachii sp. nov. from diverse environment.</title>
        <authorList>
            <person name="Octaviana S."/>
        </authorList>
    </citation>
    <scope>NUCLEOTIDE SEQUENCE [LARGE SCALE GENOMIC DNA]</scope>
    <source>
        <strain evidence="2 3">PWU37</strain>
    </source>
</reference>
<gene>
    <name evidence="2" type="ORF">KK078_08735</name>
</gene>
<protein>
    <recommendedName>
        <fullName evidence="4">Lipoprotein</fullName>
    </recommendedName>
</protein>
<feature type="signal peptide" evidence="1">
    <location>
        <begin position="1"/>
        <end position="21"/>
    </location>
</feature>
<feature type="chain" id="PRO_5043054511" description="Lipoprotein" evidence="1">
    <location>
        <begin position="22"/>
        <end position="293"/>
    </location>
</feature>
<dbReference type="Proteomes" id="UP001319180">
    <property type="component" value="Unassembled WGS sequence"/>
</dbReference>
<evidence type="ECO:0000313" key="3">
    <source>
        <dbReference type="Proteomes" id="UP001319180"/>
    </source>
</evidence>
<dbReference type="SUPFAM" id="SSF50956">
    <property type="entry name" value="Thermostable phytase (3-phytase)"/>
    <property type="match status" value="1"/>
</dbReference>
<dbReference type="AlphaFoldDB" id="A0AAP2D7M6"/>
<dbReference type="RefSeq" id="WP_254089876.1">
    <property type="nucleotide sequence ID" value="NZ_JAHESC010000010.1"/>
</dbReference>
<evidence type="ECO:0000313" key="2">
    <source>
        <dbReference type="EMBL" id="MBT1686639.1"/>
    </source>
</evidence>
<name>A0AAP2D7M6_9BACT</name>
<proteinExistence type="predicted"/>
<organism evidence="2 3">
    <name type="scientific">Dawidia soli</name>
    <dbReference type="NCBI Taxonomy" id="2782352"/>
    <lineage>
        <taxon>Bacteria</taxon>
        <taxon>Pseudomonadati</taxon>
        <taxon>Bacteroidota</taxon>
        <taxon>Cytophagia</taxon>
        <taxon>Cytophagales</taxon>
        <taxon>Chryseotaleaceae</taxon>
        <taxon>Dawidia</taxon>
    </lineage>
</organism>
<dbReference type="PROSITE" id="PS51257">
    <property type="entry name" value="PROKAR_LIPOPROTEIN"/>
    <property type="match status" value="1"/>
</dbReference>
<evidence type="ECO:0000256" key="1">
    <source>
        <dbReference type="SAM" id="SignalP"/>
    </source>
</evidence>
<sequence>MKKIALLSVLLVLLSCFSKHTPPGPSDAFQPARRVATLTDKTLDEVSGITASIANPGYLWAHNDSNSGPEVFLLDTALHVRLTCVLKDIENRDWEDIAVGPGPDPTKNYVYVGEIGDNQAKYTYKYIYRFEEPVLALGQTRVEITDFTTLCFRLEDKKKDTETLMIDPATKDLYVITKREEPVHVYQLKYPYDGGDTLVARNVAALPLTQLVSGDILTAGGEILLKNYKKIYYWPNEAHLPPVSALAELPQEIPYEEEPQGEAIAWRRDGGGFYTLSETKGKKKTYLYFYARK</sequence>
<keyword evidence="1" id="KW-0732">Signal</keyword>
<dbReference type="EMBL" id="JAHESC010000010">
    <property type="protein sequence ID" value="MBT1686639.1"/>
    <property type="molecule type" value="Genomic_DNA"/>
</dbReference>
<comment type="caution">
    <text evidence="2">The sequence shown here is derived from an EMBL/GenBank/DDBJ whole genome shotgun (WGS) entry which is preliminary data.</text>
</comment>